<dbReference type="Gene3D" id="1.10.1750.10">
    <property type="match status" value="1"/>
</dbReference>
<accession>A0ABX7C172</accession>
<dbReference type="Proteomes" id="UP000595857">
    <property type="component" value="Chromosome"/>
</dbReference>
<dbReference type="SUPFAM" id="SSF48295">
    <property type="entry name" value="TrpR-like"/>
    <property type="match status" value="1"/>
</dbReference>
<gene>
    <name evidence="2" type="ORF">JI748_09200</name>
</gene>
<dbReference type="CDD" id="cd06571">
    <property type="entry name" value="Bac_DnaA_C"/>
    <property type="match status" value="1"/>
</dbReference>
<dbReference type="InterPro" id="IPR010921">
    <property type="entry name" value="Trp_repressor/repl_initiator"/>
</dbReference>
<feature type="domain" description="Chromosomal replication initiator DnaA C-terminal" evidence="1">
    <location>
        <begin position="23"/>
        <end position="92"/>
    </location>
</feature>
<reference evidence="2 3" key="1">
    <citation type="submission" date="2021-01" db="EMBL/GenBank/DDBJ databases">
        <title>Genome seq and assembly of Devosia sp. LEGU1.</title>
        <authorList>
            <person name="Chhetri G."/>
        </authorList>
    </citation>
    <scope>NUCLEOTIDE SEQUENCE [LARGE SCALE GENOMIC DNA]</scope>
    <source>
        <strain evidence="2 3">LEGU1</strain>
    </source>
</reference>
<dbReference type="SMART" id="SM00760">
    <property type="entry name" value="Bac_DnaA_C"/>
    <property type="match status" value="1"/>
</dbReference>
<sequence length="119" mass="13403">MFAVTSSGSRPSDEDPALFDRSGLDRVIDLVAREYDVSKVLILHHSRCRASAAKARQVAMYLSHVVLGQSLAEVGRAFHRDRTTVSYACGVIEDLRDDRAFDNELDRFEAMLNEEQSRD</sequence>
<dbReference type="InterPro" id="IPR013159">
    <property type="entry name" value="DnaA_C"/>
</dbReference>
<evidence type="ECO:0000313" key="2">
    <source>
        <dbReference type="EMBL" id="QQR37980.1"/>
    </source>
</evidence>
<evidence type="ECO:0000259" key="1">
    <source>
        <dbReference type="SMART" id="SM00760"/>
    </source>
</evidence>
<protein>
    <recommendedName>
        <fullName evidence="1">Chromosomal replication initiator DnaA C-terminal domain-containing protein</fullName>
    </recommendedName>
</protein>
<dbReference type="RefSeq" id="WP_201629789.1">
    <property type="nucleotide sequence ID" value="NZ_CP068046.1"/>
</dbReference>
<name>A0ABX7C172_9HYPH</name>
<organism evidence="2 3">
    <name type="scientific">Devosia rhizoryzae</name>
    <dbReference type="NCBI Taxonomy" id="2774137"/>
    <lineage>
        <taxon>Bacteria</taxon>
        <taxon>Pseudomonadati</taxon>
        <taxon>Pseudomonadota</taxon>
        <taxon>Alphaproteobacteria</taxon>
        <taxon>Hyphomicrobiales</taxon>
        <taxon>Devosiaceae</taxon>
        <taxon>Devosia</taxon>
    </lineage>
</organism>
<keyword evidence="3" id="KW-1185">Reference proteome</keyword>
<dbReference type="Pfam" id="PF08299">
    <property type="entry name" value="Bac_DnaA_C"/>
    <property type="match status" value="1"/>
</dbReference>
<evidence type="ECO:0000313" key="3">
    <source>
        <dbReference type="Proteomes" id="UP000595857"/>
    </source>
</evidence>
<dbReference type="EMBL" id="CP068046">
    <property type="protein sequence ID" value="QQR37980.1"/>
    <property type="molecule type" value="Genomic_DNA"/>
</dbReference>
<proteinExistence type="predicted"/>